<dbReference type="AlphaFoldDB" id="A0A077Q7X2"/>
<evidence type="ECO:0000256" key="1">
    <source>
        <dbReference type="SAM" id="MobiDB-lite"/>
    </source>
</evidence>
<dbReference type="Proteomes" id="UP000028480">
    <property type="component" value="Unassembled WGS sequence"/>
</dbReference>
<name>A0A077Q7X2_XENBV</name>
<dbReference type="SUPFAM" id="SSF69349">
    <property type="entry name" value="Phage fibre proteins"/>
    <property type="match status" value="1"/>
</dbReference>
<feature type="compositionally biased region" description="Polar residues" evidence="1">
    <location>
        <begin position="170"/>
        <end position="181"/>
    </location>
</feature>
<accession>A0A077Q7X2</accession>
<evidence type="ECO:0000313" key="2">
    <source>
        <dbReference type="EMBL" id="CDH32372.1"/>
    </source>
</evidence>
<organism evidence="2">
    <name type="scientific">Xenorhabdus bovienii str. Intermedium</name>
    <dbReference type="NCBI Taxonomy" id="1379677"/>
    <lineage>
        <taxon>Bacteria</taxon>
        <taxon>Pseudomonadati</taxon>
        <taxon>Pseudomonadota</taxon>
        <taxon>Gammaproteobacteria</taxon>
        <taxon>Enterobacterales</taxon>
        <taxon>Morganellaceae</taxon>
        <taxon>Xenorhabdus</taxon>
    </lineage>
</organism>
<dbReference type="HOGENOM" id="CLU_057692_0_1_6"/>
<proteinExistence type="predicted"/>
<dbReference type="EMBL" id="CBTB010000106">
    <property type="protein sequence ID" value="CDH32372.1"/>
    <property type="molecule type" value="Genomic_DNA"/>
</dbReference>
<protein>
    <recommendedName>
        <fullName evidence="3">Protein phage</fullName>
    </recommendedName>
</protein>
<comment type="caution">
    <text evidence="2">The sequence shown here is derived from an EMBL/GenBank/DDBJ whole genome shotgun (WGS) entry which is preliminary data.</text>
</comment>
<sequence length="199" mass="21449">MSQGNTLPDIKPGEQLQQRAEVEVSQEGSWIRQPDQTINESSMHREVRSDTETRTLVARETTVQATDKTTVLGTSTLLAGAIQQVTDGDYSLASSNYLASVGKDATIDVGQKLIEKIGLLKQSIAGVKQEIVAPVVWIGSQQINVMQLMLDTLGVVKELAELTAAHTHHNTGTPENASAIRNTADKSDGLKQKYSPVIG</sequence>
<evidence type="ECO:0008006" key="3">
    <source>
        <dbReference type="Google" id="ProtNLM"/>
    </source>
</evidence>
<reference evidence="2" key="1">
    <citation type="submission" date="2013-07" db="EMBL/GenBank/DDBJ databases">
        <title>Sub-species coevolution in mutualistic symbiosis.</title>
        <authorList>
            <person name="Murfin K."/>
            <person name="Klassen J."/>
            <person name="Lee M."/>
            <person name="Forst S."/>
            <person name="Stock P."/>
            <person name="Goodrich-Blair H."/>
        </authorList>
    </citation>
    <scope>NUCLEOTIDE SEQUENCE [LARGE SCALE GENOMIC DNA]</scope>
    <source>
        <strain evidence="2">Intermedium</strain>
    </source>
</reference>
<gene>
    <name evidence="2" type="ORF">XBI1_1940003</name>
</gene>
<feature type="region of interest" description="Disordered" evidence="1">
    <location>
        <begin position="166"/>
        <end position="185"/>
    </location>
</feature>